<dbReference type="Pfam" id="PF02203">
    <property type="entry name" value="TarH"/>
    <property type="match status" value="1"/>
</dbReference>
<evidence type="ECO:0000256" key="9">
    <source>
        <dbReference type="ARBA" id="ARBA00023224"/>
    </source>
</evidence>
<reference evidence="15 16" key="1">
    <citation type="journal article" date="2012" name="Int. J. Syst. Evol. Microbiol.">
        <title>Vibrio caribbeanicus sp. nov., isolated from the marine sponge Scleritoderma cyanea.</title>
        <authorList>
            <person name="Hoffmann M."/>
            <person name="Monday S.R."/>
            <person name="Allard M.W."/>
            <person name="Strain E.A."/>
            <person name="Whittaker P."/>
            <person name="Naum M."/>
            <person name="McCarthy P.J."/>
            <person name="Lopez J.V."/>
            <person name="Fischer M."/>
            <person name="Brown E.W."/>
        </authorList>
    </citation>
    <scope>NUCLEOTIDE SEQUENCE [LARGE SCALE GENOMIC DNA]</scope>
    <source>
        <strain evidence="15 16">LMG 20546</strain>
    </source>
</reference>
<evidence type="ECO:0000313" key="15">
    <source>
        <dbReference type="EMBL" id="EGA65180.1"/>
    </source>
</evidence>
<evidence type="ECO:0000256" key="4">
    <source>
        <dbReference type="ARBA" id="ARBA00022500"/>
    </source>
</evidence>
<evidence type="ECO:0000256" key="2">
    <source>
        <dbReference type="ARBA" id="ARBA00022475"/>
    </source>
</evidence>
<feature type="transmembrane region" description="Helical" evidence="12">
    <location>
        <begin position="217"/>
        <end position="240"/>
    </location>
</feature>
<evidence type="ECO:0000256" key="7">
    <source>
        <dbReference type="ARBA" id="ARBA00022989"/>
    </source>
</evidence>
<evidence type="ECO:0000256" key="12">
    <source>
        <dbReference type="SAM" id="Phobius"/>
    </source>
</evidence>
<evidence type="ECO:0000256" key="8">
    <source>
        <dbReference type="ARBA" id="ARBA00023136"/>
    </source>
</evidence>
<comment type="similarity">
    <text evidence="10">Belongs to the methyl-accepting chemotaxis (MCP) protein family.</text>
</comment>
<dbReference type="PANTHER" id="PTHR32089">
    <property type="entry name" value="METHYL-ACCEPTING CHEMOTAXIS PROTEIN MCPB"/>
    <property type="match status" value="1"/>
</dbReference>
<dbReference type="STRING" id="945543.VIBR0546_09974"/>
<evidence type="ECO:0000256" key="5">
    <source>
        <dbReference type="ARBA" id="ARBA00022519"/>
    </source>
</evidence>
<evidence type="ECO:0000256" key="1">
    <source>
        <dbReference type="ARBA" id="ARBA00004429"/>
    </source>
</evidence>
<dbReference type="PRINTS" id="PR00260">
    <property type="entry name" value="CHEMTRNSDUCR"/>
</dbReference>
<evidence type="ECO:0000256" key="10">
    <source>
        <dbReference type="ARBA" id="ARBA00029447"/>
    </source>
</evidence>
<evidence type="ECO:0000256" key="6">
    <source>
        <dbReference type="ARBA" id="ARBA00022692"/>
    </source>
</evidence>
<dbReference type="SUPFAM" id="SSF58104">
    <property type="entry name" value="Methyl-accepting chemotaxis protein (MCP) signaling domain"/>
    <property type="match status" value="1"/>
</dbReference>
<keyword evidence="16" id="KW-1185">Reference proteome</keyword>
<dbReference type="GO" id="GO:0005886">
    <property type="term" value="C:plasma membrane"/>
    <property type="evidence" value="ECO:0007669"/>
    <property type="project" value="UniProtKB-SubCell"/>
</dbReference>
<dbReference type="RefSeq" id="WP_006879947.1">
    <property type="nucleotide sequence ID" value="NZ_AEVS01000073.1"/>
</dbReference>
<evidence type="ECO:0000313" key="16">
    <source>
        <dbReference type="Proteomes" id="UP000004371"/>
    </source>
</evidence>
<dbReference type="SMART" id="SM00283">
    <property type="entry name" value="MA"/>
    <property type="match status" value="1"/>
</dbReference>
<feature type="transmembrane region" description="Helical" evidence="12">
    <location>
        <begin position="33"/>
        <end position="50"/>
    </location>
</feature>
<protein>
    <submittedName>
        <fullName evidence="15">Methyl-accepting chemotaxis sensory transducer</fullName>
    </submittedName>
</protein>
<dbReference type="EMBL" id="AEVS01000073">
    <property type="protein sequence ID" value="EGA65180.1"/>
    <property type="molecule type" value="Genomic_DNA"/>
</dbReference>
<evidence type="ECO:0000259" key="14">
    <source>
        <dbReference type="PROSITE" id="PS50885"/>
    </source>
</evidence>
<dbReference type="GO" id="GO:0004888">
    <property type="term" value="F:transmembrane signaling receptor activity"/>
    <property type="evidence" value="ECO:0007669"/>
    <property type="project" value="InterPro"/>
</dbReference>
<dbReference type="Gene3D" id="1.10.287.950">
    <property type="entry name" value="Methyl-accepting chemotaxis protein"/>
    <property type="match status" value="1"/>
</dbReference>
<proteinExistence type="inferred from homology"/>
<keyword evidence="7 12" id="KW-1133">Transmembrane helix</keyword>
<keyword evidence="3" id="KW-0488">Methylation</keyword>
<dbReference type="GO" id="GO:0006935">
    <property type="term" value="P:chemotaxis"/>
    <property type="evidence" value="ECO:0007669"/>
    <property type="project" value="UniProtKB-KW"/>
</dbReference>
<dbReference type="Pfam" id="PF00015">
    <property type="entry name" value="MCPsignal"/>
    <property type="match status" value="1"/>
</dbReference>
<dbReference type="InterPro" id="IPR004090">
    <property type="entry name" value="Chemotax_Me-accpt_rcpt"/>
</dbReference>
<keyword evidence="5" id="KW-0997">Cell inner membrane</keyword>
<dbReference type="CDD" id="cd11386">
    <property type="entry name" value="MCP_signal"/>
    <property type="match status" value="1"/>
</dbReference>
<dbReference type="eggNOG" id="COG0840">
    <property type="taxonomic scope" value="Bacteria"/>
</dbReference>
<dbReference type="Proteomes" id="UP000004371">
    <property type="component" value="Unassembled WGS sequence"/>
</dbReference>
<evidence type="ECO:0000256" key="3">
    <source>
        <dbReference type="ARBA" id="ARBA00022481"/>
    </source>
</evidence>
<keyword evidence="8 12" id="KW-0472">Membrane</keyword>
<keyword evidence="4" id="KW-0145">Chemotaxis</keyword>
<gene>
    <name evidence="15" type="ORF">VIBR0546_09974</name>
</gene>
<comment type="caution">
    <text evidence="15">The sequence shown here is derived from an EMBL/GenBank/DDBJ whole genome shotgun (WGS) entry which is preliminary data.</text>
</comment>
<evidence type="ECO:0000256" key="11">
    <source>
        <dbReference type="PROSITE-ProRule" id="PRU00284"/>
    </source>
</evidence>
<dbReference type="FunFam" id="1.10.287.950:FF:000001">
    <property type="entry name" value="Methyl-accepting chemotaxis sensory transducer"/>
    <property type="match status" value="1"/>
</dbReference>
<name>E8LVS4_9VIBR</name>
<feature type="domain" description="HAMP" evidence="14">
    <location>
        <begin position="241"/>
        <end position="293"/>
    </location>
</feature>
<dbReference type="PANTHER" id="PTHR32089:SF120">
    <property type="entry name" value="METHYL-ACCEPTING CHEMOTAXIS PROTEIN TLPQ"/>
    <property type="match status" value="1"/>
</dbReference>
<dbReference type="InterPro" id="IPR003660">
    <property type="entry name" value="HAMP_dom"/>
</dbReference>
<dbReference type="SMART" id="SM00304">
    <property type="entry name" value="HAMP"/>
    <property type="match status" value="1"/>
</dbReference>
<keyword evidence="2" id="KW-1003">Cell membrane</keyword>
<dbReference type="PROSITE" id="PS50885">
    <property type="entry name" value="HAMP"/>
    <property type="match status" value="1"/>
</dbReference>
<keyword evidence="6 12" id="KW-0812">Transmembrane</keyword>
<evidence type="ECO:0000259" key="13">
    <source>
        <dbReference type="PROSITE" id="PS50111"/>
    </source>
</evidence>
<accession>E8LVS4</accession>
<organism evidence="15 16">
    <name type="scientific">Vibrio brasiliensis LMG 20546</name>
    <dbReference type="NCBI Taxonomy" id="945543"/>
    <lineage>
        <taxon>Bacteria</taxon>
        <taxon>Pseudomonadati</taxon>
        <taxon>Pseudomonadota</taxon>
        <taxon>Gammaproteobacteria</taxon>
        <taxon>Vibrionales</taxon>
        <taxon>Vibrionaceae</taxon>
        <taxon>Vibrio</taxon>
        <taxon>Vibrio oreintalis group</taxon>
    </lineage>
</organism>
<keyword evidence="9 11" id="KW-0807">Transducer</keyword>
<feature type="domain" description="Methyl-accepting transducer" evidence="13">
    <location>
        <begin position="298"/>
        <end position="534"/>
    </location>
</feature>
<dbReference type="CDD" id="cd06225">
    <property type="entry name" value="HAMP"/>
    <property type="match status" value="1"/>
</dbReference>
<dbReference type="AlphaFoldDB" id="E8LVS4"/>
<dbReference type="GO" id="GO:0007165">
    <property type="term" value="P:signal transduction"/>
    <property type="evidence" value="ECO:0007669"/>
    <property type="project" value="UniProtKB-KW"/>
</dbReference>
<dbReference type="InterPro" id="IPR003122">
    <property type="entry name" value="Tar_rcpt_lig-bd"/>
</dbReference>
<dbReference type="Pfam" id="PF00672">
    <property type="entry name" value="HAMP"/>
    <property type="match status" value="1"/>
</dbReference>
<comment type="subcellular location">
    <subcellularLocation>
        <location evidence="1">Cell inner membrane</location>
        <topology evidence="1">Multi-pass membrane protein</topology>
    </subcellularLocation>
</comment>
<dbReference type="PROSITE" id="PS50111">
    <property type="entry name" value="CHEMOTAXIS_TRANSDUC_2"/>
    <property type="match status" value="1"/>
</dbReference>
<sequence length="570" mass="61669">MTVALEHKSESVPMNNSGGMAALFAKVSTKLKLAILLTLVAFLVLGYKGISGMQTSAGYIEELYSQGMQHTIRTSRVIDELSAARSALLLSFQHAPSSQTASMHDHPVQFHIDQIQASLKTLHHIIDNELLKSKLEGDEQTLVTNLAKIIDDITDQGFEPAIAKLNAGDFNGSNFILLTKINPLFSEAYKLAETFFAMQVEEGKESFMQANENTSHFIIVVSAITLVSLVVIIGLSILVMKRINIAVQQLETSSELIAKGDLTQRLHLGGNDEFSHIGESVNNIVTSFQHVVQTNRDSISQLARSAEESSAVSVQTKQNILTQQSQTEQIATAINEFTATVHEVAQSASSAAQASEQADQAAESGQSVVIESIQLIEKLSQEMQESVDSMHQLAQHSEEIGSVVDVIQGISEQTNLLALNAAIEAARAGEQGRGFAVVADEVRTLASRTQESTQEILQTIQRLQNGSRESTQRLEIGAQNAQSTVEKAREAGDALNLIKASVDQITAMNVQIATAAEQQSLVTEEINSNISSISEISNQTAVGAEQSSAATQELAELSELLNHEIEHYKV</sequence>
<dbReference type="InterPro" id="IPR004089">
    <property type="entry name" value="MCPsignal_dom"/>
</dbReference>